<gene>
    <name evidence="2" type="ORF">MNB_SV-9-597</name>
</gene>
<dbReference type="InterPro" id="IPR050855">
    <property type="entry name" value="NDM-1-like"/>
</dbReference>
<dbReference type="Pfam" id="PF00753">
    <property type="entry name" value="Lactamase_B"/>
    <property type="match status" value="1"/>
</dbReference>
<dbReference type="Gene3D" id="3.60.15.10">
    <property type="entry name" value="Ribonuclease Z/Hydroxyacylglutathione hydrolase-like"/>
    <property type="match status" value="1"/>
</dbReference>
<dbReference type="EMBL" id="FPHG01000032">
    <property type="protein sequence ID" value="SFV57481.1"/>
    <property type="molecule type" value="Genomic_DNA"/>
</dbReference>
<sequence length="320" mass="36010">MKKTLLSLAVVSALSISANAFTLGKLGNFEFKQQANQNVFILHGPPMEPNVENEGFMNNPSVIESEHGLIMIDPGGNYNVGKKIFAELEKVTKKPIIAIIDTHKHGDHWFANKLMKEKYPNVKIYALDKMIEVSKAGEANKWYGILDRLSHNLKGTKEFEYPTLTLKNGDKLEIDGQTFFIHHPKRAHTNTDILIIHAQSKTLFLGDNLMKLRFGGFDDSSSILGNIKLLEEIEAAPELNLYVPGHGPSGKMHNTIDPFLNYMKLLVKGAEKALDEDMEAYEIKPEVVKTMKEYQSWDAFDGQMGKHLQKTVSELDALEE</sequence>
<reference evidence="2" key="1">
    <citation type="submission" date="2016-10" db="EMBL/GenBank/DDBJ databases">
        <authorList>
            <person name="de Groot N.N."/>
        </authorList>
    </citation>
    <scope>NUCLEOTIDE SEQUENCE</scope>
</reference>
<evidence type="ECO:0000313" key="2">
    <source>
        <dbReference type="EMBL" id="SFV57481.1"/>
    </source>
</evidence>
<proteinExistence type="predicted"/>
<protein>
    <submittedName>
        <fullName evidence="2">Beta-lactamase domain protein</fullName>
    </submittedName>
</protein>
<dbReference type="CDD" id="cd16282">
    <property type="entry name" value="metallo-hydrolase-like_MBL-fold"/>
    <property type="match status" value="1"/>
</dbReference>
<dbReference type="SMART" id="SM00849">
    <property type="entry name" value="Lactamase_B"/>
    <property type="match status" value="1"/>
</dbReference>
<dbReference type="SUPFAM" id="SSF56281">
    <property type="entry name" value="Metallo-hydrolase/oxidoreductase"/>
    <property type="match status" value="1"/>
</dbReference>
<dbReference type="AlphaFoldDB" id="A0A1W1BVJ2"/>
<dbReference type="PANTHER" id="PTHR42951:SF4">
    <property type="entry name" value="ACYL-COENZYME A THIOESTERASE MBLAC2"/>
    <property type="match status" value="1"/>
</dbReference>
<organism evidence="2">
    <name type="scientific">hydrothermal vent metagenome</name>
    <dbReference type="NCBI Taxonomy" id="652676"/>
    <lineage>
        <taxon>unclassified sequences</taxon>
        <taxon>metagenomes</taxon>
        <taxon>ecological metagenomes</taxon>
    </lineage>
</organism>
<accession>A0A1W1BVJ2</accession>
<name>A0A1W1BVJ2_9ZZZZ</name>
<evidence type="ECO:0000259" key="1">
    <source>
        <dbReference type="SMART" id="SM00849"/>
    </source>
</evidence>
<dbReference type="InterPro" id="IPR001279">
    <property type="entry name" value="Metallo-B-lactamas"/>
</dbReference>
<dbReference type="PANTHER" id="PTHR42951">
    <property type="entry name" value="METALLO-BETA-LACTAMASE DOMAIN-CONTAINING"/>
    <property type="match status" value="1"/>
</dbReference>
<dbReference type="InterPro" id="IPR036866">
    <property type="entry name" value="RibonucZ/Hydroxyglut_hydro"/>
</dbReference>
<feature type="domain" description="Metallo-beta-lactamase" evidence="1">
    <location>
        <begin position="57"/>
        <end position="246"/>
    </location>
</feature>